<evidence type="ECO:0000313" key="1">
    <source>
        <dbReference type="EMBL" id="GAJ05864.1"/>
    </source>
</evidence>
<dbReference type="AlphaFoldDB" id="X1TKR0"/>
<dbReference type="EMBL" id="BARW01033073">
    <property type="protein sequence ID" value="GAJ05864.1"/>
    <property type="molecule type" value="Genomic_DNA"/>
</dbReference>
<protein>
    <recommendedName>
        <fullName evidence="2">TNF family profile domain-containing protein</fullName>
    </recommendedName>
</protein>
<feature type="non-terminal residue" evidence="1">
    <location>
        <position position="1"/>
    </location>
</feature>
<accession>X1TKR0</accession>
<sequence length="113" mass="12051">DHDNDTMWEGVTNPDRITIKTAGIYVIMGQVQWAASAAGYRGQLLQHSSAGLIAQTHTQQSASLNLWRGNVATTWDCAEGDYIELLIIQTSGAPLDCIGAGKQAPVLEAVRAG</sequence>
<evidence type="ECO:0008006" key="2">
    <source>
        <dbReference type="Google" id="ProtNLM"/>
    </source>
</evidence>
<proteinExistence type="predicted"/>
<gene>
    <name evidence="1" type="ORF">S12H4_52183</name>
</gene>
<organism evidence="1">
    <name type="scientific">marine sediment metagenome</name>
    <dbReference type="NCBI Taxonomy" id="412755"/>
    <lineage>
        <taxon>unclassified sequences</taxon>
        <taxon>metagenomes</taxon>
        <taxon>ecological metagenomes</taxon>
    </lineage>
</organism>
<comment type="caution">
    <text evidence="1">The sequence shown here is derived from an EMBL/GenBank/DDBJ whole genome shotgun (WGS) entry which is preliminary data.</text>
</comment>
<name>X1TKR0_9ZZZZ</name>
<reference evidence="1" key="1">
    <citation type="journal article" date="2014" name="Front. Microbiol.">
        <title>High frequency of phylogenetically diverse reductive dehalogenase-homologous genes in deep subseafloor sedimentary metagenomes.</title>
        <authorList>
            <person name="Kawai M."/>
            <person name="Futagami T."/>
            <person name="Toyoda A."/>
            <person name="Takaki Y."/>
            <person name="Nishi S."/>
            <person name="Hori S."/>
            <person name="Arai W."/>
            <person name="Tsubouchi T."/>
            <person name="Morono Y."/>
            <person name="Uchiyama I."/>
            <person name="Ito T."/>
            <person name="Fujiyama A."/>
            <person name="Inagaki F."/>
            <person name="Takami H."/>
        </authorList>
    </citation>
    <scope>NUCLEOTIDE SEQUENCE</scope>
    <source>
        <strain evidence="1">Expedition CK06-06</strain>
    </source>
</reference>